<dbReference type="GO" id="GO:0022857">
    <property type="term" value="F:transmembrane transporter activity"/>
    <property type="evidence" value="ECO:0007669"/>
    <property type="project" value="InterPro"/>
</dbReference>
<keyword evidence="3 6" id="KW-0812">Transmembrane</keyword>
<dbReference type="AlphaFoldDB" id="A0A7M7NMG5"/>
<keyword evidence="8" id="KW-1185">Reference proteome</keyword>
<proteinExistence type="predicted"/>
<evidence type="ECO:0000256" key="3">
    <source>
        <dbReference type="ARBA" id="ARBA00022692"/>
    </source>
</evidence>
<evidence type="ECO:0000256" key="6">
    <source>
        <dbReference type="SAM" id="Phobius"/>
    </source>
</evidence>
<dbReference type="EnsemblMetazoa" id="XM_030982608">
    <property type="protein sequence ID" value="XP_030838468"/>
    <property type="gene ID" value="LOC105436472"/>
</dbReference>
<reference evidence="8" key="1">
    <citation type="submission" date="2015-02" db="EMBL/GenBank/DDBJ databases">
        <title>Genome sequencing for Strongylocentrotus purpuratus.</title>
        <authorList>
            <person name="Murali S."/>
            <person name="Liu Y."/>
            <person name="Vee V."/>
            <person name="English A."/>
            <person name="Wang M."/>
            <person name="Skinner E."/>
            <person name="Han Y."/>
            <person name="Muzny D.M."/>
            <person name="Worley K.C."/>
            <person name="Gibbs R.A."/>
        </authorList>
    </citation>
    <scope>NUCLEOTIDE SEQUENCE</scope>
</reference>
<evidence type="ECO:0000256" key="4">
    <source>
        <dbReference type="ARBA" id="ARBA00022989"/>
    </source>
</evidence>
<keyword evidence="2" id="KW-0813">Transport</keyword>
<dbReference type="InParanoid" id="A0A7M7NMG5"/>
<dbReference type="KEGG" id="spu:105436472"/>
<keyword evidence="5 6" id="KW-0472">Membrane</keyword>
<comment type="subcellular location">
    <subcellularLocation>
        <location evidence="1">Membrane</location>
    </subcellularLocation>
</comment>
<sequence>MAPQSDFSVWFVLTVCTLVIGSSMTSGYHYGVITGPSQFVKEFYNQTNVYRYGSPLDEYGEVWLWAATITVFCVGRVVGAFVGAKWSKKFGR</sequence>
<feature type="transmembrane region" description="Helical" evidence="6">
    <location>
        <begin position="7"/>
        <end position="30"/>
    </location>
</feature>
<evidence type="ECO:0000256" key="5">
    <source>
        <dbReference type="ARBA" id="ARBA00023136"/>
    </source>
</evidence>
<dbReference type="Pfam" id="PF00083">
    <property type="entry name" value="Sugar_tr"/>
    <property type="match status" value="1"/>
</dbReference>
<dbReference type="RefSeq" id="XP_030838468.1">
    <property type="nucleotide sequence ID" value="XM_030982608.1"/>
</dbReference>
<dbReference type="InterPro" id="IPR036259">
    <property type="entry name" value="MFS_trans_sf"/>
</dbReference>
<evidence type="ECO:0000256" key="1">
    <source>
        <dbReference type="ARBA" id="ARBA00004370"/>
    </source>
</evidence>
<dbReference type="InterPro" id="IPR005828">
    <property type="entry name" value="MFS_sugar_transport-like"/>
</dbReference>
<evidence type="ECO:0000256" key="2">
    <source>
        <dbReference type="ARBA" id="ARBA00022448"/>
    </source>
</evidence>
<dbReference type="Proteomes" id="UP000007110">
    <property type="component" value="Unassembled WGS sequence"/>
</dbReference>
<dbReference type="OMA" id="VIIKCAV"/>
<name>A0A7M7NMG5_STRPU</name>
<dbReference type="GeneID" id="105436472"/>
<dbReference type="PANTHER" id="PTHR23503:SF8">
    <property type="entry name" value="FACILITATED GLUCOSE TRANSPORTER PROTEIN 1"/>
    <property type="match status" value="1"/>
</dbReference>
<organism evidence="7 8">
    <name type="scientific">Strongylocentrotus purpuratus</name>
    <name type="common">Purple sea urchin</name>
    <dbReference type="NCBI Taxonomy" id="7668"/>
    <lineage>
        <taxon>Eukaryota</taxon>
        <taxon>Metazoa</taxon>
        <taxon>Echinodermata</taxon>
        <taxon>Eleutherozoa</taxon>
        <taxon>Echinozoa</taxon>
        <taxon>Echinoidea</taxon>
        <taxon>Euechinoidea</taxon>
        <taxon>Echinacea</taxon>
        <taxon>Camarodonta</taxon>
        <taxon>Echinidea</taxon>
        <taxon>Strongylocentrotidae</taxon>
        <taxon>Strongylocentrotus</taxon>
    </lineage>
</organism>
<dbReference type="Gene3D" id="1.20.1250.20">
    <property type="entry name" value="MFS general substrate transporter like domains"/>
    <property type="match status" value="1"/>
</dbReference>
<feature type="transmembrane region" description="Helical" evidence="6">
    <location>
        <begin position="62"/>
        <end position="84"/>
    </location>
</feature>
<protein>
    <submittedName>
        <fullName evidence="7">Uncharacterized protein</fullName>
    </submittedName>
</protein>
<reference evidence="7" key="2">
    <citation type="submission" date="2021-01" db="UniProtKB">
        <authorList>
            <consortium name="EnsemblMetazoa"/>
        </authorList>
    </citation>
    <scope>IDENTIFICATION</scope>
</reference>
<accession>A0A7M7NMG5</accession>
<keyword evidence="4 6" id="KW-1133">Transmembrane helix</keyword>
<dbReference type="GO" id="GO:0016020">
    <property type="term" value="C:membrane"/>
    <property type="evidence" value="ECO:0007669"/>
    <property type="project" value="UniProtKB-SubCell"/>
</dbReference>
<dbReference type="InterPro" id="IPR045263">
    <property type="entry name" value="GLUT"/>
</dbReference>
<evidence type="ECO:0000313" key="8">
    <source>
        <dbReference type="Proteomes" id="UP000007110"/>
    </source>
</evidence>
<dbReference type="OrthoDB" id="4142200at2759"/>
<evidence type="ECO:0000313" key="7">
    <source>
        <dbReference type="EnsemblMetazoa" id="XP_030838468"/>
    </source>
</evidence>
<dbReference type="PANTHER" id="PTHR23503">
    <property type="entry name" value="SOLUTE CARRIER FAMILY 2"/>
    <property type="match status" value="1"/>
</dbReference>